<dbReference type="EMBL" id="FIIF01000005">
    <property type="protein sequence ID" value="CYV63199.1"/>
    <property type="molecule type" value="Genomic_DNA"/>
</dbReference>
<evidence type="ECO:0000313" key="3">
    <source>
        <dbReference type="Proteomes" id="UP000074825"/>
    </source>
</evidence>
<evidence type="ECO:0000313" key="2">
    <source>
        <dbReference type="EMBL" id="CYV63199.1"/>
    </source>
</evidence>
<name>A0A116MS55_STRSU</name>
<organism evidence="2 3">
    <name type="scientific">Streptococcus suis</name>
    <dbReference type="NCBI Taxonomy" id="1307"/>
    <lineage>
        <taxon>Bacteria</taxon>
        <taxon>Bacillati</taxon>
        <taxon>Bacillota</taxon>
        <taxon>Bacilli</taxon>
        <taxon>Lactobacillales</taxon>
        <taxon>Streptococcaceae</taxon>
        <taxon>Streptococcus</taxon>
    </lineage>
</organism>
<comment type="similarity">
    <text evidence="1">Belongs to the UPF0236 family.</text>
</comment>
<evidence type="ECO:0000256" key="1">
    <source>
        <dbReference type="ARBA" id="ARBA00006539"/>
    </source>
</evidence>
<dbReference type="NCBIfam" id="NF033529">
    <property type="entry name" value="transpos_ISLre2"/>
    <property type="match status" value="1"/>
</dbReference>
<accession>A0A116MS55</accession>
<protein>
    <submittedName>
        <fullName evidence="2">DDE transposase</fullName>
    </submittedName>
</protein>
<dbReference type="AlphaFoldDB" id="A0A116MS55"/>
<dbReference type="Pfam" id="PF06782">
    <property type="entry name" value="UPF0236"/>
    <property type="match status" value="1"/>
</dbReference>
<sequence>MRFDECNFVTEMDEYCRQEFLKRIRDYDDSIAPTMRQNGYKRVDATERTVLFTFGEITFSRNRWRRGQKTLYPVDEWLGLEKYMRYSPELIFHMAKHASKLSYREVCRTICDAYRIGVTKDAVLKATKVVGQLLEEKERYRFYLEEEQPPQRIKASKIYLEGDGVMVKTTSSGNERSNTDLTHFLVHTGVKQVTKDRWILKNKHEIVHVNHEKAKEELLDYLYNHFEITDQTILITNSDNGKGYTKRTFQEIKKALGIKRHEHFWDEYHLNQKIKTFFKPYPEMLYNLAQKAIQTHKKPLLITVLDTVESLIETKEQYETYFSFRQKMIRNFKDTKPAKLRNLSHKGLGVMESQHRKITYRMKHRGMYWSIKGACTMAKMILLERIDQLEQLFFGDWRKSYQPYQNQRFSAGRANKKIKEPPKIRRYRSGHKTGRWLTHVK</sequence>
<dbReference type="InterPro" id="IPR009620">
    <property type="entry name" value="UPF0236"/>
</dbReference>
<dbReference type="Proteomes" id="UP000074825">
    <property type="component" value="Unassembled WGS sequence"/>
</dbReference>
<gene>
    <name evidence="2" type="ORF">ERS132444_00883</name>
</gene>
<proteinExistence type="inferred from homology"/>
<reference evidence="2 3" key="1">
    <citation type="submission" date="2016-02" db="EMBL/GenBank/DDBJ databases">
        <authorList>
            <consortium name="Pathogen Informatics"/>
        </authorList>
    </citation>
    <scope>NUCLEOTIDE SEQUENCE [LARGE SCALE GENOMIC DNA]</scope>
    <source>
        <strain evidence="2 3">LSS82</strain>
    </source>
</reference>